<accession>A0A2A8Y0M5</accession>
<organism evidence="2 3">
    <name type="scientific">Bacillus cereus</name>
    <dbReference type="NCBI Taxonomy" id="1396"/>
    <lineage>
        <taxon>Bacteria</taxon>
        <taxon>Bacillati</taxon>
        <taxon>Bacillota</taxon>
        <taxon>Bacilli</taxon>
        <taxon>Bacillales</taxon>
        <taxon>Bacillaceae</taxon>
        <taxon>Bacillus</taxon>
        <taxon>Bacillus cereus group</taxon>
    </lineage>
</organism>
<keyword evidence="1" id="KW-0472">Membrane</keyword>
<sequence>MMKQEVEIKGKRFFVMIAVLFIAVYIVLRKRKYEYFYDGISEYENRYGGNVSFLLLVVGLFQYCRQNEMSFSHMLQYVKEKLSE</sequence>
<comment type="caution">
    <text evidence="2">The sequence shown here is derived from an EMBL/GenBank/DDBJ whole genome shotgun (WGS) entry which is preliminary data.</text>
</comment>
<dbReference type="Proteomes" id="UP000220226">
    <property type="component" value="Unassembled WGS sequence"/>
</dbReference>
<reference evidence="2 3" key="1">
    <citation type="submission" date="2017-09" db="EMBL/GenBank/DDBJ databases">
        <title>Large-scale bioinformatics analysis of Bacillus genomes uncovers conserved roles of natural products in bacterial physiology.</title>
        <authorList>
            <consortium name="Agbiome Team Llc"/>
            <person name="Bleich R.M."/>
            <person name="Grubbs K.J."/>
            <person name="Santa Maria K.C."/>
            <person name="Allen S.E."/>
            <person name="Farag S."/>
            <person name="Shank E.A."/>
            <person name="Bowers A."/>
        </authorList>
    </citation>
    <scope>NUCLEOTIDE SEQUENCE [LARGE SCALE GENOMIC DNA]</scope>
    <source>
        <strain evidence="2 3">AFS025165</strain>
    </source>
</reference>
<name>A0A2A8Y0M5_BACCE</name>
<dbReference type="EMBL" id="NTQT01000026">
    <property type="protein sequence ID" value="PFC72189.1"/>
    <property type="molecule type" value="Genomic_DNA"/>
</dbReference>
<protein>
    <submittedName>
        <fullName evidence="2">Uncharacterized protein</fullName>
    </submittedName>
</protein>
<evidence type="ECO:0000313" key="3">
    <source>
        <dbReference type="Proteomes" id="UP000220226"/>
    </source>
</evidence>
<feature type="transmembrane region" description="Helical" evidence="1">
    <location>
        <begin position="12"/>
        <end position="28"/>
    </location>
</feature>
<dbReference type="AlphaFoldDB" id="A0A2A8Y0M5"/>
<feature type="transmembrane region" description="Helical" evidence="1">
    <location>
        <begin position="48"/>
        <end position="64"/>
    </location>
</feature>
<keyword evidence="1" id="KW-1133">Transmembrane helix</keyword>
<keyword evidence="1" id="KW-0812">Transmembrane</keyword>
<evidence type="ECO:0000256" key="1">
    <source>
        <dbReference type="SAM" id="Phobius"/>
    </source>
</evidence>
<gene>
    <name evidence="2" type="ORF">CN290_19430</name>
</gene>
<proteinExistence type="predicted"/>
<evidence type="ECO:0000313" key="2">
    <source>
        <dbReference type="EMBL" id="PFC72189.1"/>
    </source>
</evidence>